<evidence type="ECO:0000313" key="2">
    <source>
        <dbReference type="Proteomes" id="UP000789759"/>
    </source>
</evidence>
<reference evidence="1" key="1">
    <citation type="submission" date="2021-06" db="EMBL/GenBank/DDBJ databases">
        <authorList>
            <person name="Kallberg Y."/>
            <person name="Tangrot J."/>
            <person name="Rosling A."/>
        </authorList>
    </citation>
    <scope>NUCLEOTIDE SEQUENCE</scope>
    <source>
        <strain evidence="1">FL966</strain>
    </source>
</reference>
<sequence length="46" mass="5176">ISPALSQEKAKVLFQYIADAYYVLSDETRKAQYGACLINVASFEFI</sequence>
<organism evidence="1 2">
    <name type="scientific">Cetraspora pellucida</name>
    <dbReference type="NCBI Taxonomy" id="1433469"/>
    <lineage>
        <taxon>Eukaryota</taxon>
        <taxon>Fungi</taxon>
        <taxon>Fungi incertae sedis</taxon>
        <taxon>Mucoromycota</taxon>
        <taxon>Glomeromycotina</taxon>
        <taxon>Glomeromycetes</taxon>
        <taxon>Diversisporales</taxon>
        <taxon>Gigasporaceae</taxon>
        <taxon>Cetraspora</taxon>
    </lineage>
</organism>
<dbReference type="InterPro" id="IPR036869">
    <property type="entry name" value="J_dom_sf"/>
</dbReference>
<evidence type="ECO:0000313" key="1">
    <source>
        <dbReference type="EMBL" id="CAG8822203.1"/>
    </source>
</evidence>
<dbReference type="OrthoDB" id="442087at2759"/>
<protein>
    <submittedName>
        <fullName evidence="1">23435_t:CDS:1</fullName>
    </submittedName>
</protein>
<dbReference type="Proteomes" id="UP000789759">
    <property type="component" value="Unassembled WGS sequence"/>
</dbReference>
<accession>A0A9N9KD45</accession>
<proteinExistence type="predicted"/>
<name>A0A9N9KD45_9GLOM</name>
<gene>
    <name evidence="1" type="ORF">CPELLU_LOCUS19797</name>
</gene>
<dbReference type="AlphaFoldDB" id="A0A9N9KD45"/>
<dbReference type="EMBL" id="CAJVQA010051391">
    <property type="protein sequence ID" value="CAG8822203.1"/>
    <property type="molecule type" value="Genomic_DNA"/>
</dbReference>
<feature type="non-terminal residue" evidence="1">
    <location>
        <position position="46"/>
    </location>
</feature>
<feature type="non-terminal residue" evidence="1">
    <location>
        <position position="1"/>
    </location>
</feature>
<keyword evidence="2" id="KW-1185">Reference proteome</keyword>
<dbReference type="SUPFAM" id="SSF46565">
    <property type="entry name" value="Chaperone J-domain"/>
    <property type="match status" value="1"/>
</dbReference>
<dbReference type="Gene3D" id="1.10.287.110">
    <property type="entry name" value="DnaJ domain"/>
    <property type="match status" value="1"/>
</dbReference>
<comment type="caution">
    <text evidence="1">The sequence shown here is derived from an EMBL/GenBank/DDBJ whole genome shotgun (WGS) entry which is preliminary data.</text>
</comment>